<comment type="caution">
    <text evidence="4">The sequence shown here is derived from an EMBL/GenBank/DDBJ whole genome shotgun (WGS) entry which is preliminary data.</text>
</comment>
<dbReference type="PANTHER" id="PTHR10672:SF3">
    <property type="entry name" value="PROTEIN HU-LI TAI SHAO"/>
    <property type="match status" value="1"/>
</dbReference>
<dbReference type="SMART" id="SM01007">
    <property type="entry name" value="Aldolase_II"/>
    <property type="match status" value="1"/>
</dbReference>
<dbReference type="GO" id="GO:0051015">
    <property type="term" value="F:actin filament binding"/>
    <property type="evidence" value="ECO:0007669"/>
    <property type="project" value="TreeGrafter"/>
</dbReference>
<gene>
    <name evidence="4" type="ORF">PHY01_05060</name>
</gene>
<evidence type="ECO:0000256" key="1">
    <source>
        <dbReference type="ARBA" id="ARBA00037961"/>
    </source>
</evidence>
<dbReference type="AlphaFoldDB" id="A0A4Y3WH66"/>
<dbReference type="PANTHER" id="PTHR10672">
    <property type="entry name" value="ADDUCIN"/>
    <property type="match status" value="1"/>
</dbReference>
<accession>A0A4Y3WH66</accession>
<dbReference type="Gene3D" id="3.40.225.10">
    <property type="entry name" value="Class II aldolase/adducin N-terminal domain"/>
    <property type="match status" value="1"/>
</dbReference>
<protein>
    <submittedName>
        <fullName evidence="4">Class II aldolase/adducin family protein</fullName>
    </submittedName>
</protein>
<organism evidence="4 5">
    <name type="scientific">Pseudonocardia hydrocarbonoxydans</name>
    <dbReference type="NCBI Taxonomy" id="76726"/>
    <lineage>
        <taxon>Bacteria</taxon>
        <taxon>Bacillati</taxon>
        <taxon>Actinomycetota</taxon>
        <taxon>Actinomycetes</taxon>
        <taxon>Pseudonocardiales</taxon>
        <taxon>Pseudonocardiaceae</taxon>
        <taxon>Pseudonocardia</taxon>
    </lineage>
</organism>
<reference evidence="4 5" key="1">
    <citation type="submission" date="2019-06" db="EMBL/GenBank/DDBJ databases">
        <title>Whole genome shotgun sequence of Pseudonocardia hydrocarbonoxydans NBRC 14498.</title>
        <authorList>
            <person name="Hosoyama A."/>
            <person name="Uohara A."/>
            <person name="Ohji S."/>
            <person name="Ichikawa N."/>
        </authorList>
    </citation>
    <scope>NUCLEOTIDE SEQUENCE [LARGE SCALE GENOMIC DNA]</scope>
    <source>
        <strain evidence="4 5">NBRC 14498</strain>
    </source>
</reference>
<evidence type="ECO:0000259" key="3">
    <source>
        <dbReference type="SMART" id="SM01007"/>
    </source>
</evidence>
<dbReference type="InterPro" id="IPR001303">
    <property type="entry name" value="Aldolase_II/adducin_N"/>
</dbReference>
<dbReference type="Proteomes" id="UP000320338">
    <property type="component" value="Unassembled WGS sequence"/>
</dbReference>
<comment type="similarity">
    <text evidence="1">Belongs to the aldolase class II family.</text>
</comment>
<dbReference type="InterPro" id="IPR036409">
    <property type="entry name" value="Aldolase_II/adducin_N_sf"/>
</dbReference>
<keyword evidence="5" id="KW-1185">Reference proteome</keyword>
<proteinExistence type="inferred from homology"/>
<sequence>MSGRACTLGRMTTTTPPAAAATTGADGRGLYMASPPRFDSVEEERAHRKATLAVAFRMFSRAGLDEGVAGHITVRDPAEPDTFWVNPFGMHFAMIRSSDLVRVDEDGRVVEGDRAVNGAAVAIHCAVHAARPDVLAAAHAHGPAGKTLSSLEVGIEPLTQDACAFYDDVGVFDDFTGVVLDPEEGRRIGAALGPHKAVILRNHGMLTVGASVDSAAWWFLTLERTARCQLDAYAAAAGLGRPPRRIPHEEAELTRGQVGYEFAGWFQFQPIRERIIAEQPELFD</sequence>
<dbReference type="NCBIfam" id="NF004855">
    <property type="entry name" value="PRK06208.1"/>
    <property type="match status" value="1"/>
</dbReference>
<dbReference type="Pfam" id="PF00596">
    <property type="entry name" value="Aldolase_II"/>
    <property type="match status" value="1"/>
</dbReference>
<feature type="domain" description="Class II aldolase/adducin N-terminal" evidence="3">
    <location>
        <begin position="50"/>
        <end position="230"/>
    </location>
</feature>
<dbReference type="SUPFAM" id="SSF53639">
    <property type="entry name" value="AraD/HMP-PK domain-like"/>
    <property type="match status" value="1"/>
</dbReference>
<evidence type="ECO:0000256" key="2">
    <source>
        <dbReference type="SAM" id="MobiDB-lite"/>
    </source>
</evidence>
<dbReference type="EMBL" id="BJNG01000003">
    <property type="protein sequence ID" value="GEC18223.1"/>
    <property type="molecule type" value="Genomic_DNA"/>
</dbReference>
<evidence type="ECO:0000313" key="5">
    <source>
        <dbReference type="Proteomes" id="UP000320338"/>
    </source>
</evidence>
<dbReference type="InterPro" id="IPR051017">
    <property type="entry name" value="Aldolase-II_Adducin_sf"/>
</dbReference>
<name>A0A4Y3WH66_9PSEU</name>
<feature type="region of interest" description="Disordered" evidence="2">
    <location>
        <begin position="1"/>
        <end position="26"/>
    </location>
</feature>
<dbReference type="GO" id="GO:0005856">
    <property type="term" value="C:cytoskeleton"/>
    <property type="evidence" value="ECO:0007669"/>
    <property type="project" value="TreeGrafter"/>
</dbReference>
<dbReference type="FunFam" id="3.40.225.10:FF:000009">
    <property type="entry name" value="Class II aldolase/adducin N-terminal"/>
    <property type="match status" value="1"/>
</dbReference>
<feature type="compositionally biased region" description="Low complexity" evidence="2">
    <location>
        <begin position="12"/>
        <end position="23"/>
    </location>
</feature>
<evidence type="ECO:0000313" key="4">
    <source>
        <dbReference type="EMBL" id="GEC18223.1"/>
    </source>
</evidence>